<evidence type="ECO:0000313" key="12">
    <source>
        <dbReference type="EMBL" id="TWP34578.1"/>
    </source>
</evidence>
<keyword evidence="9" id="KW-0812">Transmembrane</keyword>
<evidence type="ECO:0000256" key="6">
    <source>
        <dbReference type="ARBA" id="ARBA00022777"/>
    </source>
</evidence>
<keyword evidence="3" id="KW-0597">Phosphoprotein</keyword>
<dbReference type="InterPro" id="IPR036890">
    <property type="entry name" value="HATPase_C_sf"/>
</dbReference>
<dbReference type="PANTHER" id="PTHR24421">
    <property type="entry name" value="NITRATE/NITRITE SENSOR PROTEIN NARX-RELATED"/>
    <property type="match status" value="1"/>
</dbReference>
<dbReference type="PANTHER" id="PTHR24421:SF10">
    <property type="entry name" value="NITRATE_NITRITE SENSOR PROTEIN NARQ"/>
    <property type="match status" value="1"/>
</dbReference>
<dbReference type="GO" id="GO:0016020">
    <property type="term" value="C:membrane"/>
    <property type="evidence" value="ECO:0007669"/>
    <property type="project" value="InterPro"/>
</dbReference>
<evidence type="ECO:0000256" key="9">
    <source>
        <dbReference type="SAM" id="Phobius"/>
    </source>
</evidence>
<organism evidence="12 13">
    <name type="scientific">Leekyejoonella antrihumi</name>
    <dbReference type="NCBI Taxonomy" id="1660198"/>
    <lineage>
        <taxon>Bacteria</taxon>
        <taxon>Bacillati</taxon>
        <taxon>Actinomycetota</taxon>
        <taxon>Actinomycetes</taxon>
        <taxon>Micrococcales</taxon>
        <taxon>Dermacoccaceae</taxon>
        <taxon>Leekyejoonella</taxon>
    </lineage>
</organism>
<feature type="transmembrane region" description="Helical" evidence="9">
    <location>
        <begin position="170"/>
        <end position="191"/>
    </location>
</feature>
<reference evidence="12 13" key="2">
    <citation type="submission" date="2019-08" db="EMBL/GenBank/DDBJ databases">
        <title>Jejuicoccus antrihumi gen. nov., sp. nov., a new member of the family Dermacoccaceae isolated from a cave.</title>
        <authorList>
            <person name="Schumann P."/>
            <person name="Kim I.S."/>
        </authorList>
    </citation>
    <scope>NUCLEOTIDE SEQUENCE [LARGE SCALE GENOMIC DNA]</scope>
    <source>
        <strain evidence="12 13">C5-26</strain>
    </source>
</reference>
<dbReference type="Proteomes" id="UP000320244">
    <property type="component" value="Unassembled WGS sequence"/>
</dbReference>
<accession>A0A563DWB5</accession>
<keyword evidence="8" id="KW-0902">Two-component regulatory system</keyword>
<evidence type="ECO:0000256" key="5">
    <source>
        <dbReference type="ARBA" id="ARBA00022741"/>
    </source>
</evidence>
<evidence type="ECO:0000259" key="11">
    <source>
        <dbReference type="Pfam" id="PF13796"/>
    </source>
</evidence>
<keyword evidence="5" id="KW-0547">Nucleotide-binding</keyword>
<feature type="domain" description="Signal transduction histidine kinase subgroup 3 dimerisation and phosphoacceptor" evidence="10">
    <location>
        <begin position="236"/>
        <end position="303"/>
    </location>
</feature>
<dbReference type="SUPFAM" id="SSF55874">
    <property type="entry name" value="ATPase domain of HSP90 chaperone/DNA topoisomerase II/histidine kinase"/>
    <property type="match status" value="1"/>
</dbReference>
<name>A0A563DWB5_9MICO</name>
<dbReference type="Pfam" id="PF07730">
    <property type="entry name" value="HisKA_3"/>
    <property type="match status" value="1"/>
</dbReference>
<gene>
    <name evidence="12" type="ORF">FGL98_16925</name>
</gene>
<evidence type="ECO:0000256" key="3">
    <source>
        <dbReference type="ARBA" id="ARBA00022553"/>
    </source>
</evidence>
<dbReference type="AlphaFoldDB" id="A0A563DWB5"/>
<dbReference type="Gene3D" id="1.20.5.1930">
    <property type="match status" value="1"/>
</dbReference>
<evidence type="ECO:0000256" key="4">
    <source>
        <dbReference type="ARBA" id="ARBA00022679"/>
    </source>
</evidence>
<comment type="caution">
    <text evidence="12">The sequence shown here is derived from an EMBL/GenBank/DDBJ whole genome shotgun (WGS) entry which is preliminary data.</text>
</comment>
<keyword evidence="4" id="KW-0808">Transferase</keyword>
<dbReference type="Gene3D" id="3.30.565.10">
    <property type="entry name" value="Histidine kinase-like ATPase, C-terminal domain"/>
    <property type="match status" value="1"/>
</dbReference>
<keyword evidence="9" id="KW-1133">Transmembrane helix</keyword>
<dbReference type="Pfam" id="PF13796">
    <property type="entry name" value="Sensor"/>
    <property type="match status" value="1"/>
</dbReference>
<dbReference type="InterPro" id="IPR011712">
    <property type="entry name" value="Sig_transdc_His_kin_sub3_dim/P"/>
</dbReference>
<feature type="transmembrane region" description="Helical" evidence="9">
    <location>
        <begin position="125"/>
        <end position="150"/>
    </location>
</feature>
<evidence type="ECO:0000256" key="8">
    <source>
        <dbReference type="ARBA" id="ARBA00023012"/>
    </source>
</evidence>
<comment type="catalytic activity">
    <reaction evidence="1">
        <text>ATP + protein L-histidine = ADP + protein N-phospho-L-histidine.</text>
        <dbReference type="EC" id="2.7.13.3"/>
    </reaction>
</comment>
<dbReference type="GO" id="GO:0046983">
    <property type="term" value="F:protein dimerization activity"/>
    <property type="evidence" value="ECO:0007669"/>
    <property type="project" value="InterPro"/>
</dbReference>
<dbReference type="InterPro" id="IPR025828">
    <property type="entry name" value="Put_sensor_dom"/>
</dbReference>
<evidence type="ECO:0000256" key="7">
    <source>
        <dbReference type="ARBA" id="ARBA00022840"/>
    </source>
</evidence>
<feature type="transmembrane region" description="Helical" evidence="9">
    <location>
        <begin position="50"/>
        <end position="69"/>
    </location>
</feature>
<evidence type="ECO:0000259" key="10">
    <source>
        <dbReference type="Pfam" id="PF07730"/>
    </source>
</evidence>
<evidence type="ECO:0000256" key="1">
    <source>
        <dbReference type="ARBA" id="ARBA00000085"/>
    </source>
</evidence>
<reference evidence="12 13" key="1">
    <citation type="submission" date="2019-05" db="EMBL/GenBank/DDBJ databases">
        <authorList>
            <person name="Lee S.D."/>
        </authorList>
    </citation>
    <scope>NUCLEOTIDE SEQUENCE [LARGE SCALE GENOMIC DNA]</scope>
    <source>
        <strain evidence="12 13">C5-26</strain>
    </source>
</reference>
<dbReference type="GO" id="GO:0005524">
    <property type="term" value="F:ATP binding"/>
    <property type="evidence" value="ECO:0007669"/>
    <property type="project" value="UniProtKB-KW"/>
</dbReference>
<dbReference type="GO" id="GO:0000155">
    <property type="term" value="F:phosphorelay sensor kinase activity"/>
    <property type="evidence" value="ECO:0007669"/>
    <property type="project" value="InterPro"/>
</dbReference>
<dbReference type="RefSeq" id="WP_146318621.1">
    <property type="nucleotide sequence ID" value="NZ_VCQV01000026.1"/>
</dbReference>
<protein>
    <recommendedName>
        <fullName evidence="2">histidine kinase</fullName>
        <ecNumber evidence="2">2.7.13.3</ecNumber>
    </recommendedName>
</protein>
<sequence length="437" mass="46252">MTSSAATLTADPAGPPRRPGRLRLTVISLASMLLAVPALILFVLSTVALALVPLGGVGVPILLCTVPATRWACNRQRALAGSGLPEPVRQTYADGSGRSIIGRVRLWGSEAARWRDYGWTLYSSSVGFILSACVVGLLIYPLWTIVWFFLWLGLPDVFDRPYGFLHITEIGQALAFTAVDFTVAVILFLLLTRPLCHLRLRLDALLLGATREEALRRRVAEVTTARDESVDASASELRRVERDLHDGAQARLAALAMSLGLAEELVDKDPAAVRALIAEARANASGALGDIRSVVRGIHPPVLADRGLEEAVRALSVDMSVPITVRLGIGERIPAATESALYFAVAECLANMSKHSGARRGWICTARDGGRVLVEVGDDGRGGAVITGSGLHGVTRRLAALDGKMSLSSPQGGPTVITMEVPCASSSAKTTPSSGTA</sequence>
<keyword evidence="9" id="KW-0472">Membrane</keyword>
<keyword evidence="6 12" id="KW-0418">Kinase</keyword>
<dbReference type="EC" id="2.7.13.3" evidence="2"/>
<feature type="domain" description="Putative sensor" evidence="11">
    <location>
        <begin position="29"/>
        <end position="207"/>
    </location>
</feature>
<keyword evidence="7" id="KW-0067">ATP-binding</keyword>
<dbReference type="InterPro" id="IPR050482">
    <property type="entry name" value="Sensor_HK_TwoCompSys"/>
</dbReference>
<keyword evidence="13" id="KW-1185">Reference proteome</keyword>
<dbReference type="EMBL" id="VCQV01000026">
    <property type="protein sequence ID" value="TWP34578.1"/>
    <property type="molecule type" value="Genomic_DNA"/>
</dbReference>
<proteinExistence type="predicted"/>
<evidence type="ECO:0000256" key="2">
    <source>
        <dbReference type="ARBA" id="ARBA00012438"/>
    </source>
</evidence>
<feature type="transmembrane region" description="Helical" evidence="9">
    <location>
        <begin position="24"/>
        <end position="44"/>
    </location>
</feature>
<dbReference type="OrthoDB" id="5242012at2"/>
<evidence type="ECO:0000313" key="13">
    <source>
        <dbReference type="Proteomes" id="UP000320244"/>
    </source>
</evidence>